<evidence type="ECO:0000313" key="3">
    <source>
        <dbReference type="Proteomes" id="UP000248724"/>
    </source>
</evidence>
<dbReference type="AlphaFoldDB" id="A0A2W6ABH7"/>
<dbReference type="InterPro" id="IPR002925">
    <property type="entry name" value="Dienelactn_hydro"/>
</dbReference>
<dbReference type="Proteomes" id="UP000248724">
    <property type="component" value="Unassembled WGS sequence"/>
</dbReference>
<dbReference type="Gene3D" id="3.40.50.1820">
    <property type="entry name" value="alpha/beta hydrolase"/>
    <property type="match status" value="1"/>
</dbReference>
<evidence type="ECO:0000259" key="1">
    <source>
        <dbReference type="Pfam" id="PF01738"/>
    </source>
</evidence>
<name>A0A2W6ABH7_9BACT</name>
<dbReference type="SUPFAM" id="SSF53474">
    <property type="entry name" value="alpha/beta-Hydrolases"/>
    <property type="match status" value="1"/>
</dbReference>
<dbReference type="GO" id="GO:0016787">
    <property type="term" value="F:hydrolase activity"/>
    <property type="evidence" value="ECO:0007669"/>
    <property type="project" value="InterPro"/>
</dbReference>
<dbReference type="PANTHER" id="PTHR46623">
    <property type="entry name" value="CARBOXYMETHYLENEBUTENOLIDASE-RELATED"/>
    <property type="match status" value="1"/>
</dbReference>
<proteinExistence type="predicted"/>
<dbReference type="PANTHER" id="PTHR46623:SF6">
    <property type="entry name" value="ALPHA_BETA-HYDROLASES SUPERFAMILY PROTEIN"/>
    <property type="match status" value="1"/>
</dbReference>
<reference evidence="2 3" key="1">
    <citation type="journal article" date="2017" name="Nature">
        <title>Atmospheric trace gases support primary production in Antarctic desert surface soil.</title>
        <authorList>
            <person name="Ji M."/>
            <person name="Greening C."/>
            <person name="Vanwonterghem I."/>
            <person name="Carere C.R."/>
            <person name="Bay S.K."/>
            <person name="Steen J.A."/>
            <person name="Montgomery K."/>
            <person name="Lines T."/>
            <person name="Beardall J."/>
            <person name="van Dorst J."/>
            <person name="Snape I."/>
            <person name="Stott M.B."/>
            <person name="Hugenholtz P."/>
            <person name="Ferrari B.C."/>
        </authorList>
    </citation>
    <scope>NUCLEOTIDE SEQUENCE [LARGE SCALE GENOMIC DNA]</scope>
    <source>
        <strain evidence="2">RRmetagenome_bin12</strain>
    </source>
</reference>
<dbReference type="InterPro" id="IPR051049">
    <property type="entry name" value="Dienelactone_hydrolase-like"/>
</dbReference>
<dbReference type="InterPro" id="IPR029058">
    <property type="entry name" value="AB_hydrolase_fold"/>
</dbReference>
<comment type="caution">
    <text evidence="2">The sequence shown here is derived from an EMBL/GenBank/DDBJ whole genome shotgun (WGS) entry which is preliminary data.</text>
</comment>
<dbReference type="Pfam" id="PF01738">
    <property type="entry name" value="DLH"/>
    <property type="match status" value="1"/>
</dbReference>
<dbReference type="EMBL" id="QHBU01000131">
    <property type="protein sequence ID" value="PZR80874.1"/>
    <property type="molecule type" value="Genomic_DNA"/>
</dbReference>
<gene>
    <name evidence="2" type="ORF">DLM65_07265</name>
</gene>
<sequence>MTSEADTTIVAPDGAILNSYLARPPVEDGPWPSVVVIHDILGLSSIARDHADRLAAAGYLAVAVDLYSRGGLRRCIKDTFRALARGQGRPFDDIEAARRCLQARADCTGRVGVIGFCMGGGFALIAASRGFAAAAPNYGALPKDLSLLDGACPIVASYGAKDRALREAASDLETALIERGIPHDVKEYPDAGHSFMDRLKLGPLAPLARVAGVGYHQPSAADAWNRILAFLAEHVGEAPTTA</sequence>
<feature type="domain" description="Dienelactone hydrolase" evidence="1">
    <location>
        <begin position="18"/>
        <end position="234"/>
    </location>
</feature>
<protein>
    <submittedName>
        <fullName evidence="2">Carboxymethylenebutenolidase</fullName>
    </submittedName>
</protein>
<organism evidence="2 3">
    <name type="scientific">Candidatus Aeolococcus gillhamiae</name>
    <dbReference type="NCBI Taxonomy" id="3127015"/>
    <lineage>
        <taxon>Bacteria</taxon>
        <taxon>Bacillati</taxon>
        <taxon>Candidatus Dormiibacterota</taxon>
        <taxon>Candidatus Dormibacteria</taxon>
        <taxon>Candidatus Aeolococcales</taxon>
        <taxon>Candidatus Aeolococcaceae</taxon>
        <taxon>Candidatus Aeolococcus</taxon>
    </lineage>
</organism>
<accession>A0A2W6ABH7</accession>
<evidence type="ECO:0000313" key="2">
    <source>
        <dbReference type="EMBL" id="PZR80874.1"/>
    </source>
</evidence>